<proteinExistence type="predicted"/>
<dbReference type="Gene3D" id="2.10.25.10">
    <property type="entry name" value="Laminin"/>
    <property type="match status" value="1"/>
</dbReference>
<dbReference type="AlphaFoldDB" id="A0A4Y2HX04"/>
<dbReference type="Pfam" id="PF01826">
    <property type="entry name" value="TIL"/>
    <property type="match status" value="1"/>
</dbReference>
<comment type="caution">
    <text evidence="3">The sequence shown here is derived from an EMBL/GenBank/DDBJ whole genome shotgun (WGS) entry which is preliminary data.</text>
</comment>
<keyword evidence="4" id="KW-1185">Reference proteome</keyword>
<reference evidence="3 4" key="1">
    <citation type="journal article" date="2019" name="Sci. Rep.">
        <title>Orb-weaving spider Araneus ventricosus genome elucidates the spidroin gene catalogue.</title>
        <authorList>
            <person name="Kono N."/>
            <person name="Nakamura H."/>
            <person name="Ohtoshi R."/>
            <person name="Moran D.A.P."/>
            <person name="Shinohara A."/>
            <person name="Yoshida Y."/>
            <person name="Fujiwara M."/>
            <person name="Mori M."/>
            <person name="Tomita M."/>
            <person name="Arakawa K."/>
        </authorList>
    </citation>
    <scope>NUCLEOTIDE SEQUENCE [LARGE SCALE GENOMIC DNA]</scope>
</reference>
<dbReference type="OrthoDB" id="6412836at2759"/>
<protein>
    <recommendedName>
        <fullName evidence="2">TIL domain-containing protein</fullName>
    </recommendedName>
</protein>
<evidence type="ECO:0000313" key="4">
    <source>
        <dbReference type="Proteomes" id="UP000499080"/>
    </source>
</evidence>
<keyword evidence="1" id="KW-0732">Signal</keyword>
<gene>
    <name evidence="3" type="ORF">AVEN_217374_1</name>
</gene>
<dbReference type="EMBL" id="BGPR01002212">
    <property type="protein sequence ID" value="GBM69772.1"/>
    <property type="molecule type" value="Genomic_DNA"/>
</dbReference>
<dbReference type="Proteomes" id="UP000499080">
    <property type="component" value="Unassembled WGS sequence"/>
</dbReference>
<feature type="chain" id="PRO_5021257438" description="TIL domain-containing protein" evidence="1">
    <location>
        <begin position="19"/>
        <end position="132"/>
    </location>
</feature>
<dbReference type="InterPro" id="IPR036084">
    <property type="entry name" value="Ser_inhib-like_sf"/>
</dbReference>
<dbReference type="InterPro" id="IPR002919">
    <property type="entry name" value="TIL_dom"/>
</dbReference>
<dbReference type="CDD" id="cd19941">
    <property type="entry name" value="TIL"/>
    <property type="match status" value="1"/>
</dbReference>
<evidence type="ECO:0000313" key="3">
    <source>
        <dbReference type="EMBL" id="GBM69772.1"/>
    </source>
</evidence>
<sequence>MAVTSTAWYLALSLLGLTINPNSSPSTEKGNFATSCGNDEVHTQCEAHCQKNCTNWDRPLICPHRCLSGCVCKPGLVRDDRGVCVSPHECRANTPGVVKASKPSCESACNALCFLQTVAMRGRCTGGKCKCW</sequence>
<dbReference type="SUPFAM" id="SSF57567">
    <property type="entry name" value="Serine protease inhibitors"/>
    <property type="match status" value="1"/>
</dbReference>
<evidence type="ECO:0000256" key="1">
    <source>
        <dbReference type="SAM" id="SignalP"/>
    </source>
</evidence>
<evidence type="ECO:0000259" key="2">
    <source>
        <dbReference type="Pfam" id="PF01826"/>
    </source>
</evidence>
<name>A0A4Y2HX04_ARAVE</name>
<organism evidence="3 4">
    <name type="scientific">Araneus ventricosus</name>
    <name type="common">Orbweaver spider</name>
    <name type="synonym">Epeira ventricosa</name>
    <dbReference type="NCBI Taxonomy" id="182803"/>
    <lineage>
        <taxon>Eukaryota</taxon>
        <taxon>Metazoa</taxon>
        <taxon>Ecdysozoa</taxon>
        <taxon>Arthropoda</taxon>
        <taxon>Chelicerata</taxon>
        <taxon>Arachnida</taxon>
        <taxon>Araneae</taxon>
        <taxon>Araneomorphae</taxon>
        <taxon>Entelegynae</taxon>
        <taxon>Araneoidea</taxon>
        <taxon>Araneidae</taxon>
        <taxon>Araneus</taxon>
    </lineage>
</organism>
<feature type="signal peptide" evidence="1">
    <location>
        <begin position="1"/>
        <end position="18"/>
    </location>
</feature>
<accession>A0A4Y2HX04</accession>
<feature type="domain" description="TIL" evidence="2">
    <location>
        <begin position="36"/>
        <end position="90"/>
    </location>
</feature>